<dbReference type="Gene3D" id="3.40.50.1820">
    <property type="entry name" value="alpha/beta hydrolase"/>
    <property type="match status" value="1"/>
</dbReference>
<sequence>IPQDSNNLLRNLTPIQNRKELFNQKLSRLPTAVSTLPFSLPSHNSQQHNKRRNVPRSVPIREPVPISSRDINLEFFIDPKEPPTKELMNGNTKYKEDISLHQHRVLRPRNLIDNSTNLIAQPFPDRIPHLMNGNGSPSTDSNDSSLPANFRRLETSASVPYNLSEATNGVSAIKHSLSTASMPSAVRVRTLAVTGANSSESMPNLLATPPRPTDPTPLHRSPLLSSSLSESDIMSEQSGWVSSHRSSVETSSGQISPTGSELAKHRMLNSTQLRARLEALVSPPTPTTAPASEPAEHPYEELRLPPPRQFRDVPPPPEPFRDPPVTGAGPIDNLLYHMYESVRGEVERERSWRRSRRNQQTNGETKPPFVCGGPPAPDEALCECYNEESLRQRLVTPQTDDSTSFQKSKEEFKRQINFTGIIYSDFPTLASTLPYFHISDEYRIFSPEGLHLVVCVHGLDGNSADLRLVKTYLELGLPGANLEFLMSERNQGDTFSDFDTMTDRLVGEILYHVDACGLNPTKISFVGHSLGNIIIRAAIARPQMKHLLPRLHTFLSLSGPHLGTLYNNSGLVNMGMWFMQKWKKSGSLLQLALRDAADVRQTFMYKLSQRCHLSHFRHLLLCGSSQDRYVPLHSARIELCKAAVKDTCILGAAYREMVHNILYPIINKPEVTLVRYDVHHALPNTANSLIGRAAHIAVLDSELFIEKFLV</sequence>
<evidence type="ECO:0000313" key="4">
    <source>
        <dbReference type="EMBL" id="JAT09440.1"/>
    </source>
</evidence>
<feature type="non-terminal residue" evidence="4">
    <location>
        <position position="1"/>
    </location>
</feature>
<feature type="region of interest" description="Disordered" evidence="2">
    <location>
        <begin position="346"/>
        <end position="372"/>
    </location>
</feature>
<organism evidence="4">
    <name type="scientific">Graphocephala atropunctata</name>
    <dbReference type="NCBI Taxonomy" id="36148"/>
    <lineage>
        <taxon>Eukaryota</taxon>
        <taxon>Metazoa</taxon>
        <taxon>Ecdysozoa</taxon>
        <taxon>Arthropoda</taxon>
        <taxon>Hexapoda</taxon>
        <taxon>Insecta</taxon>
        <taxon>Pterygota</taxon>
        <taxon>Neoptera</taxon>
        <taxon>Paraneoptera</taxon>
        <taxon>Hemiptera</taxon>
        <taxon>Auchenorrhyncha</taxon>
        <taxon>Membracoidea</taxon>
        <taxon>Cicadellidae</taxon>
        <taxon>Cicadellinae</taxon>
        <taxon>Cicadellini</taxon>
        <taxon>Graphocephala</taxon>
    </lineage>
</organism>
<feature type="compositionally biased region" description="Low complexity" evidence="2">
    <location>
        <begin position="218"/>
        <end position="252"/>
    </location>
</feature>
<name>A0A1B6KDB5_9HEMI</name>
<dbReference type="EMBL" id="GEBQ01030537">
    <property type="protein sequence ID" value="JAT09440.1"/>
    <property type="molecule type" value="Transcribed_RNA"/>
</dbReference>
<dbReference type="InterPro" id="IPR007751">
    <property type="entry name" value="DUF676_lipase-like"/>
</dbReference>
<feature type="compositionally biased region" description="Pro residues" evidence="2">
    <location>
        <begin position="304"/>
        <end position="318"/>
    </location>
</feature>
<dbReference type="InterPro" id="IPR044294">
    <property type="entry name" value="Lipase-like"/>
</dbReference>
<feature type="compositionally biased region" description="Basic and acidic residues" evidence="2">
    <location>
        <begin position="294"/>
        <end position="303"/>
    </location>
</feature>
<feature type="region of interest" description="Disordered" evidence="2">
    <location>
        <begin position="281"/>
        <end position="324"/>
    </location>
</feature>
<dbReference type="FunFam" id="3.40.50.1820:FF:000004">
    <property type="entry name" value="Protein FAM135A isoform a"/>
    <property type="match status" value="1"/>
</dbReference>
<comment type="similarity">
    <text evidence="1">Belongs to the FAM135 family.</text>
</comment>
<protein>
    <recommendedName>
        <fullName evidence="3">DUF676 domain-containing protein</fullName>
    </recommendedName>
</protein>
<dbReference type="SUPFAM" id="SSF53474">
    <property type="entry name" value="alpha/beta-Hydrolases"/>
    <property type="match status" value="1"/>
</dbReference>
<evidence type="ECO:0000256" key="2">
    <source>
        <dbReference type="SAM" id="MobiDB-lite"/>
    </source>
</evidence>
<dbReference type="PANTHER" id="PTHR12482">
    <property type="entry name" value="LIPASE ROG1-RELATED-RELATED"/>
    <property type="match status" value="1"/>
</dbReference>
<feature type="domain" description="DUF676" evidence="3">
    <location>
        <begin position="448"/>
        <end position="640"/>
    </location>
</feature>
<dbReference type="InterPro" id="IPR029058">
    <property type="entry name" value="AB_hydrolase_fold"/>
</dbReference>
<evidence type="ECO:0000256" key="1">
    <source>
        <dbReference type="ARBA" id="ARBA00007949"/>
    </source>
</evidence>
<dbReference type="AlphaFoldDB" id="A0A1B6KDB5"/>
<dbReference type="PANTHER" id="PTHR12482:SF5">
    <property type="entry name" value="DUF676 DOMAIN-CONTAINING PROTEIN"/>
    <property type="match status" value="1"/>
</dbReference>
<gene>
    <name evidence="4" type="ORF">g.49832</name>
</gene>
<feature type="region of interest" description="Disordered" evidence="2">
    <location>
        <begin position="195"/>
        <end position="263"/>
    </location>
</feature>
<evidence type="ECO:0000259" key="3">
    <source>
        <dbReference type="Pfam" id="PF05057"/>
    </source>
</evidence>
<proteinExistence type="inferred from homology"/>
<accession>A0A1B6KDB5</accession>
<dbReference type="Pfam" id="PF05057">
    <property type="entry name" value="DUF676"/>
    <property type="match status" value="1"/>
</dbReference>
<reference evidence="4" key="1">
    <citation type="submission" date="2015-11" db="EMBL/GenBank/DDBJ databases">
        <title>De novo transcriptome assembly of four potential Pierce s Disease insect vectors from Arizona vineyards.</title>
        <authorList>
            <person name="Tassone E.E."/>
        </authorList>
    </citation>
    <scope>NUCLEOTIDE SEQUENCE</scope>
</reference>
<feature type="non-terminal residue" evidence="4">
    <location>
        <position position="710"/>
    </location>
</feature>